<sequence>MAGLERAAFPDDPWTEASLWGELAQRPRRSYVVMREPGSEELLGYAGLDLAGDVADVMTLAVDPHARGRGIGGLLLEDLHRRALAGGAASMMLEVRSGNEPARGLYAARGYSLVRSRPRYYPSGEDALVLRKELSADV</sequence>
<comment type="catalytic activity">
    <reaction evidence="3">
        <text>N-terminal L-alanyl-[ribosomal protein bS18] + acetyl-CoA = N-terminal N(alpha)-acetyl-L-alanyl-[ribosomal protein bS18] + CoA + H(+)</text>
        <dbReference type="Rhea" id="RHEA:43756"/>
        <dbReference type="Rhea" id="RHEA-COMP:10676"/>
        <dbReference type="Rhea" id="RHEA-COMP:10677"/>
        <dbReference type="ChEBI" id="CHEBI:15378"/>
        <dbReference type="ChEBI" id="CHEBI:57287"/>
        <dbReference type="ChEBI" id="CHEBI:57288"/>
        <dbReference type="ChEBI" id="CHEBI:64718"/>
        <dbReference type="ChEBI" id="CHEBI:83683"/>
        <dbReference type="EC" id="2.3.1.266"/>
    </reaction>
</comment>
<dbReference type="Pfam" id="PF00583">
    <property type="entry name" value="Acetyltransf_1"/>
    <property type="match status" value="1"/>
</dbReference>
<evidence type="ECO:0000313" key="5">
    <source>
        <dbReference type="EMBL" id="ANS80446.1"/>
    </source>
</evidence>
<comment type="function">
    <text evidence="3">Acetylates the N-terminal alanine of ribosomal protein bS18.</text>
</comment>
<gene>
    <name evidence="5" type="ORF">SGUI_3050</name>
</gene>
<keyword evidence="2 5" id="KW-0012">Acyltransferase</keyword>
<name>A0A1B1NG77_9MICO</name>
<dbReference type="OrthoDB" id="529907at2"/>
<evidence type="ECO:0000259" key="4">
    <source>
        <dbReference type="PROSITE" id="PS51186"/>
    </source>
</evidence>
<dbReference type="PATRIC" id="fig|1758689.4.peg.3180"/>
<dbReference type="Gene3D" id="3.40.630.30">
    <property type="match status" value="1"/>
</dbReference>
<evidence type="ECO:0000256" key="3">
    <source>
        <dbReference type="RuleBase" id="RU363094"/>
    </source>
</evidence>
<evidence type="ECO:0000256" key="2">
    <source>
        <dbReference type="ARBA" id="ARBA00023315"/>
    </source>
</evidence>
<organism evidence="5 6">
    <name type="scientific">Serinicoccus hydrothermalis</name>
    <dbReference type="NCBI Taxonomy" id="1758689"/>
    <lineage>
        <taxon>Bacteria</taxon>
        <taxon>Bacillati</taxon>
        <taxon>Actinomycetota</taxon>
        <taxon>Actinomycetes</taxon>
        <taxon>Micrococcales</taxon>
        <taxon>Ornithinimicrobiaceae</taxon>
        <taxon>Serinicoccus</taxon>
    </lineage>
</organism>
<keyword evidence="3" id="KW-0963">Cytoplasm</keyword>
<keyword evidence="1 5" id="KW-0808">Transferase</keyword>
<dbReference type="CDD" id="cd04301">
    <property type="entry name" value="NAT_SF"/>
    <property type="match status" value="1"/>
</dbReference>
<accession>A0A1B1NG77</accession>
<dbReference type="InterPro" id="IPR000182">
    <property type="entry name" value="GNAT_dom"/>
</dbReference>
<dbReference type="PANTHER" id="PTHR43877:SF2">
    <property type="entry name" value="AMINOALKYLPHOSPHONATE N-ACETYLTRANSFERASE-RELATED"/>
    <property type="match status" value="1"/>
</dbReference>
<dbReference type="EMBL" id="CP014989">
    <property type="protein sequence ID" value="ANS80446.1"/>
    <property type="molecule type" value="Genomic_DNA"/>
</dbReference>
<comment type="similarity">
    <text evidence="3">Belongs to the acetyltransferase family. RimI subfamily.</text>
</comment>
<dbReference type="STRING" id="1758689.SGUI_3050"/>
<dbReference type="KEGG" id="serj:SGUI_3050"/>
<dbReference type="PROSITE" id="PS51186">
    <property type="entry name" value="GNAT"/>
    <property type="match status" value="1"/>
</dbReference>
<dbReference type="SUPFAM" id="SSF55729">
    <property type="entry name" value="Acyl-CoA N-acyltransferases (Nat)"/>
    <property type="match status" value="1"/>
</dbReference>
<comment type="subcellular location">
    <subcellularLocation>
        <location evidence="3">Cytoplasm</location>
    </subcellularLocation>
</comment>
<dbReference type="AlphaFoldDB" id="A0A1B1NG77"/>
<dbReference type="PANTHER" id="PTHR43877">
    <property type="entry name" value="AMINOALKYLPHOSPHONATE N-ACETYLTRANSFERASE-RELATED-RELATED"/>
    <property type="match status" value="1"/>
</dbReference>
<dbReference type="InterPro" id="IPR006464">
    <property type="entry name" value="AcTrfase_RimI/Ard1"/>
</dbReference>
<dbReference type="GO" id="GO:0008999">
    <property type="term" value="F:protein-N-terminal-alanine acetyltransferase activity"/>
    <property type="evidence" value="ECO:0007669"/>
    <property type="project" value="UniProtKB-EC"/>
</dbReference>
<keyword evidence="6" id="KW-1185">Reference proteome</keyword>
<protein>
    <recommendedName>
        <fullName evidence="3">[Ribosomal protein bS18]-alanine N-acetyltransferase</fullName>
        <ecNumber evidence="3">2.3.1.266</ecNumber>
    </recommendedName>
</protein>
<evidence type="ECO:0000256" key="1">
    <source>
        <dbReference type="ARBA" id="ARBA00022679"/>
    </source>
</evidence>
<dbReference type="InterPro" id="IPR050832">
    <property type="entry name" value="Bact_Acetyltransf"/>
</dbReference>
<evidence type="ECO:0000313" key="6">
    <source>
        <dbReference type="Proteomes" id="UP000092482"/>
    </source>
</evidence>
<dbReference type="EC" id="2.3.1.266" evidence="3"/>
<feature type="domain" description="N-acetyltransferase" evidence="4">
    <location>
        <begin position="1"/>
        <end position="135"/>
    </location>
</feature>
<dbReference type="NCBIfam" id="TIGR01575">
    <property type="entry name" value="rimI"/>
    <property type="match status" value="1"/>
</dbReference>
<dbReference type="InterPro" id="IPR016181">
    <property type="entry name" value="Acyl_CoA_acyltransferase"/>
</dbReference>
<dbReference type="Proteomes" id="UP000092482">
    <property type="component" value="Chromosome"/>
</dbReference>
<proteinExistence type="inferred from homology"/>
<reference evidence="5 6" key="1">
    <citation type="submission" date="2016-03" db="EMBL/GenBank/DDBJ databases">
        <title>Shallow-sea hydrothermal system.</title>
        <authorList>
            <person name="Tang K."/>
        </authorList>
    </citation>
    <scope>NUCLEOTIDE SEQUENCE [LARGE SCALE GENOMIC DNA]</scope>
    <source>
        <strain evidence="5 6">JLT9</strain>
    </source>
</reference>
<dbReference type="GO" id="GO:0005737">
    <property type="term" value="C:cytoplasm"/>
    <property type="evidence" value="ECO:0007669"/>
    <property type="project" value="UniProtKB-SubCell"/>
</dbReference>